<name>A0A0L0F4L5_9EUKA</name>
<dbReference type="AlphaFoldDB" id="A0A0L0F4L5"/>
<evidence type="ECO:0000256" key="3">
    <source>
        <dbReference type="ARBA" id="ARBA00022967"/>
    </source>
</evidence>
<feature type="domain" description="Alanine dehydrogenase/pyridine nucleotide transhydrogenase NAD(H)-binding" evidence="6">
    <location>
        <begin position="3"/>
        <end position="62"/>
    </location>
</feature>
<feature type="non-terminal residue" evidence="7">
    <location>
        <position position="90"/>
    </location>
</feature>
<keyword evidence="2" id="KW-0521">NADP</keyword>
<gene>
    <name evidence="7" type="ORF">SARC_15792</name>
</gene>
<dbReference type="PANTHER" id="PTHR10160">
    <property type="entry name" value="NAD(P) TRANSHYDROGENASE"/>
    <property type="match status" value="1"/>
</dbReference>
<dbReference type="OrthoDB" id="37244at2759"/>
<keyword evidence="3" id="KW-1278">Translocase</keyword>
<dbReference type="PANTHER" id="PTHR10160:SF19">
    <property type="entry name" value="PROTON-TRANSLOCATING NAD(P)(+) TRANSHYDROGENASE"/>
    <property type="match status" value="1"/>
</dbReference>
<dbReference type="STRING" id="667725.A0A0L0F4L5"/>
<dbReference type="GO" id="GO:0006740">
    <property type="term" value="P:NADPH regeneration"/>
    <property type="evidence" value="ECO:0007669"/>
    <property type="project" value="TreeGrafter"/>
</dbReference>
<keyword evidence="4" id="KW-0520">NAD</keyword>
<dbReference type="InterPro" id="IPR007698">
    <property type="entry name" value="AlaDH/PNT_NAD(H)-bd"/>
</dbReference>
<dbReference type="Proteomes" id="UP000054560">
    <property type="component" value="Unassembled WGS sequence"/>
</dbReference>
<keyword evidence="8" id="KW-1185">Reference proteome</keyword>
<reference evidence="7 8" key="1">
    <citation type="submission" date="2011-02" db="EMBL/GenBank/DDBJ databases">
        <title>The Genome Sequence of Sphaeroforma arctica JP610.</title>
        <authorList>
            <consortium name="The Broad Institute Genome Sequencing Platform"/>
            <person name="Russ C."/>
            <person name="Cuomo C."/>
            <person name="Young S.K."/>
            <person name="Zeng Q."/>
            <person name="Gargeya S."/>
            <person name="Alvarado L."/>
            <person name="Berlin A."/>
            <person name="Chapman S.B."/>
            <person name="Chen Z."/>
            <person name="Freedman E."/>
            <person name="Gellesch M."/>
            <person name="Goldberg J."/>
            <person name="Griggs A."/>
            <person name="Gujja S."/>
            <person name="Heilman E."/>
            <person name="Heiman D."/>
            <person name="Howarth C."/>
            <person name="Mehta T."/>
            <person name="Neiman D."/>
            <person name="Pearson M."/>
            <person name="Roberts A."/>
            <person name="Saif S."/>
            <person name="Shea T."/>
            <person name="Shenoy N."/>
            <person name="Sisk P."/>
            <person name="Stolte C."/>
            <person name="Sykes S."/>
            <person name="White J."/>
            <person name="Yandava C."/>
            <person name="Burger G."/>
            <person name="Gray M.W."/>
            <person name="Holland P.W.H."/>
            <person name="King N."/>
            <person name="Lang F.B.F."/>
            <person name="Roger A.J."/>
            <person name="Ruiz-Trillo I."/>
            <person name="Haas B."/>
            <person name="Nusbaum C."/>
            <person name="Birren B."/>
        </authorList>
    </citation>
    <scope>NUCLEOTIDE SEQUENCE [LARGE SCALE GENOMIC DNA]</scope>
    <source>
        <strain evidence="7 8">JP610</strain>
    </source>
</reference>
<proteinExistence type="predicted"/>
<evidence type="ECO:0000256" key="2">
    <source>
        <dbReference type="ARBA" id="ARBA00022857"/>
    </source>
</evidence>
<organism evidence="7 8">
    <name type="scientific">Sphaeroforma arctica JP610</name>
    <dbReference type="NCBI Taxonomy" id="667725"/>
    <lineage>
        <taxon>Eukaryota</taxon>
        <taxon>Ichthyosporea</taxon>
        <taxon>Ichthyophonida</taxon>
        <taxon>Sphaeroforma</taxon>
    </lineage>
</organism>
<feature type="non-terminal residue" evidence="7">
    <location>
        <position position="1"/>
    </location>
</feature>
<dbReference type="GeneID" id="25916296"/>
<dbReference type="Pfam" id="PF01262">
    <property type="entry name" value="AlaDh_PNT_C"/>
    <property type="match status" value="1"/>
</dbReference>
<comment type="catalytic activity">
    <reaction evidence="5">
        <text>NAD(+) + NADPH + H(+)(in) = NADH + NADP(+) + H(+)(out)</text>
        <dbReference type="Rhea" id="RHEA:47992"/>
        <dbReference type="ChEBI" id="CHEBI:15378"/>
        <dbReference type="ChEBI" id="CHEBI:57540"/>
        <dbReference type="ChEBI" id="CHEBI:57783"/>
        <dbReference type="ChEBI" id="CHEBI:57945"/>
        <dbReference type="ChEBI" id="CHEBI:58349"/>
        <dbReference type="EC" id="7.1.1.1"/>
    </reaction>
</comment>
<evidence type="ECO:0000256" key="5">
    <source>
        <dbReference type="ARBA" id="ARBA00048202"/>
    </source>
</evidence>
<dbReference type="Gene3D" id="3.40.50.720">
    <property type="entry name" value="NAD(P)-binding Rossmann-like Domain"/>
    <property type="match status" value="1"/>
</dbReference>
<sequence length="90" mass="9712">SAITTDNGVTIIGFTDLPSRMASVSSQLYATNISHLLDDMGKGQDFSVDMDDEVIGAMTIAKYAQDQCVLRHSVCVCIVLELCCVLLKDP</sequence>
<dbReference type="GO" id="GO:0008750">
    <property type="term" value="F:proton-translocating NAD(P)+ transhydrogenase activity"/>
    <property type="evidence" value="ECO:0007669"/>
    <property type="project" value="UniProtKB-EC"/>
</dbReference>
<evidence type="ECO:0000256" key="1">
    <source>
        <dbReference type="ARBA" id="ARBA00012943"/>
    </source>
</evidence>
<evidence type="ECO:0000313" key="7">
    <source>
        <dbReference type="EMBL" id="KNC71670.1"/>
    </source>
</evidence>
<dbReference type="GO" id="GO:0050661">
    <property type="term" value="F:NADP binding"/>
    <property type="evidence" value="ECO:0007669"/>
    <property type="project" value="TreeGrafter"/>
</dbReference>
<evidence type="ECO:0000256" key="4">
    <source>
        <dbReference type="ARBA" id="ARBA00023027"/>
    </source>
</evidence>
<dbReference type="EMBL" id="KQ248339">
    <property type="protein sequence ID" value="KNC71670.1"/>
    <property type="molecule type" value="Genomic_DNA"/>
</dbReference>
<evidence type="ECO:0000313" key="8">
    <source>
        <dbReference type="Proteomes" id="UP000054560"/>
    </source>
</evidence>
<accession>A0A0L0F4L5</accession>
<evidence type="ECO:0000259" key="6">
    <source>
        <dbReference type="Pfam" id="PF01262"/>
    </source>
</evidence>
<protein>
    <recommendedName>
        <fullName evidence="1">proton-translocating NAD(P)(+) transhydrogenase</fullName>
        <ecNumber evidence="1">7.1.1.1</ecNumber>
    </recommendedName>
</protein>
<dbReference type="EC" id="7.1.1.1" evidence="1"/>
<dbReference type="RefSeq" id="XP_014145572.1">
    <property type="nucleotide sequence ID" value="XM_014290097.1"/>
</dbReference>